<dbReference type="VEuPathDB" id="FungiDB:T551_01730"/>
<dbReference type="AlphaFoldDB" id="A0A0W4ZQ09"/>
<feature type="region of interest" description="Disordered" evidence="1">
    <location>
        <begin position="24"/>
        <end position="108"/>
    </location>
</feature>
<evidence type="ECO:0000313" key="3">
    <source>
        <dbReference type="Proteomes" id="UP000053447"/>
    </source>
</evidence>
<organism evidence="2 3">
    <name type="scientific">Pneumocystis jirovecii (strain RU7)</name>
    <name type="common">Human pneumocystis pneumonia agent</name>
    <dbReference type="NCBI Taxonomy" id="1408657"/>
    <lineage>
        <taxon>Eukaryota</taxon>
        <taxon>Fungi</taxon>
        <taxon>Dikarya</taxon>
        <taxon>Ascomycota</taxon>
        <taxon>Taphrinomycotina</taxon>
        <taxon>Pneumocystomycetes</taxon>
        <taxon>Pneumocystaceae</taxon>
        <taxon>Pneumocystis</taxon>
    </lineage>
</organism>
<reference evidence="3" key="1">
    <citation type="journal article" date="2016" name="Nat. Commun.">
        <title>Genome analysis of three Pneumocystis species reveals adaptation mechanisms to life exclusively in mammalian hosts.</title>
        <authorList>
            <person name="Ma L."/>
            <person name="Chen Z."/>
            <person name="Huang D.W."/>
            <person name="Kutty G."/>
            <person name="Ishihara M."/>
            <person name="Wang H."/>
            <person name="Abouelleil A."/>
            <person name="Bishop L."/>
            <person name="Davey E."/>
            <person name="Deng R."/>
            <person name="Deng X."/>
            <person name="Fan L."/>
            <person name="Fantoni G."/>
            <person name="Fitzgerald M."/>
            <person name="Gogineni E."/>
            <person name="Goldberg J.M."/>
            <person name="Handley G."/>
            <person name="Hu X."/>
            <person name="Huber C."/>
            <person name="Jiao X."/>
            <person name="Jones K."/>
            <person name="Levin J.Z."/>
            <person name="Liu Y."/>
            <person name="Macdonald P."/>
            <person name="Melnikov A."/>
            <person name="Raley C."/>
            <person name="Sassi M."/>
            <person name="Sherman B.T."/>
            <person name="Song X."/>
            <person name="Sykes S."/>
            <person name="Tran B."/>
            <person name="Walsh L."/>
            <person name="Xia Y."/>
            <person name="Yang J."/>
            <person name="Young S."/>
            <person name="Zeng Q."/>
            <person name="Zheng X."/>
            <person name="Stephens R."/>
            <person name="Nusbaum C."/>
            <person name="Birren B.W."/>
            <person name="Azadi P."/>
            <person name="Lempicki R.A."/>
            <person name="Cuomo C.A."/>
            <person name="Kovacs J.A."/>
        </authorList>
    </citation>
    <scope>NUCLEOTIDE SEQUENCE [LARGE SCALE GENOMIC DNA]</scope>
    <source>
        <strain evidence="3">RU7</strain>
    </source>
</reference>
<dbReference type="EMBL" id="LFWA01000007">
    <property type="protein sequence ID" value="KTW30447.1"/>
    <property type="molecule type" value="Genomic_DNA"/>
</dbReference>
<sequence length="144" mass="14796">MRWVYKHAHTTCTQYTQCCSERAGNGAYKGEAEGGGEWPVLTGAANSTEVDGGEGAAKAAGDKGGAEVRANDGRRQEAAPVPSRDGRAAGDPAVPEEHGASDPEAAVSATCARDRAGFQDRLAVSVVSDRRAAGGRRGVSRLAL</sequence>
<gene>
    <name evidence="2" type="ORF">T551_01730</name>
</gene>
<name>A0A0W4ZQ09_PNEJ7</name>
<dbReference type="Proteomes" id="UP000053447">
    <property type="component" value="Unassembled WGS sequence"/>
</dbReference>
<dbReference type="OrthoDB" id="8690403at2759"/>
<evidence type="ECO:0000256" key="1">
    <source>
        <dbReference type="SAM" id="MobiDB-lite"/>
    </source>
</evidence>
<dbReference type="eggNOG" id="ENOG502SH1S">
    <property type="taxonomic scope" value="Eukaryota"/>
</dbReference>
<proteinExistence type="predicted"/>
<evidence type="ECO:0000313" key="2">
    <source>
        <dbReference type="EMBL" id="KTW30447.1"/>
    </source>
</evidence>
<protein>
    <submittedName>
        <fullName evidence="2">Histone H3</fullName>
    </submittedName>
</protein>
<comment type="caution">
    <text evidence="2">The sequence shown here is derived from an EMBL/GenBank/DDBJ whole genome shotgun (WGS) entry which is preliminary data.</text>
</comment>
<feature type="compositionally biased region" description="Basic and acidic residues" evidence="1">
    <location>
        <begin position="60"/>
        <end position="77"/>
    </location>
</feature>
<keyword evidence="3" id="KW-1185">Reference proteome</keyword>
<accession>A0A0W4ZQ09</accession>
<dbReference type="GeneID" id="28940248"/>
<dbReference type="RefSeq" id="XP_018229738.1">
    <property type="nucleotide sequence ID" value="XM_018373993.1"/>
</dbReference>